<organism evidence="1 2">
    <name type="scientific">Rhizobium giardinii</name>
    <dbReference type="NCBI Taxonomy" id="56731"/>
    <lineage>
        <taxon>Bacteria</taxon>
        <taxon>Pseudomonadati</taxon>
        <taxon>Pseudomonadota</taxon>
        <taxon>Alphaproteobacteria</taxon>
        <taxon>Hyphomicrobiales</taxon>
        <taxon>Rhizobiaceae</taxon>
        <taxon>Rhizobium/Agrobacterium group</taxon>
        <taxon>Rhizobium</taxon>
    </lineage>
</organism>
<proteinExistence type="predicted"/>
<keyword evidence="2" id="KW-1185">Reference proteome</keyword>
<evidence type="ECO:0000313" key="1">
    <source>
        <dbReference type="EMBL" id="MBB5537641.1"/>
    </source>
</evidence>
<protein>
    <submittedName>
        <fullName evidence="1">Uncharacterized protein</fullName>
    </submittedName>
</protein>
<gene>
    <name evidence="1" type="ORF">GGD55_004361</name>
</gene>
<reference evidence="1 2" key="1">
    <citation type="submission" date="2020-08" db="EMBL/GenBank/DDBJ databases">
        <title>Genomic Encyclopedia of Type Strains, Phase IV (KMG-V): Genome sequencing to study the core and pangenomes of soil and plant-associated prokaryotes.</title>
        <authorList>
            <person name="Whitman W."/>
        </authorList>
    </citation>
    <scope>NUCLEOTIDE SEQUENCE [LARGE SCALE GENOMIC DNA]</scope>
    <source>
        <strain evidence="1 2">SEMIA 4084</strain>
    </source>
</reference>
<comment type="caution">
    <text evidence="1">The sequence shown here is derived from an EMBL/GenBank/DDBJ whole genome shotgun (WGS) entry which is preliminary data.</text>
</comment>
<dbReference type="Proteomes" id="UP000585507">
    <property type="component" value="Unassembled WGS sequence"/>
</dbReference>
<name>A0A7W8UDZ1_9HYPH</name>
<evidence type="ECO:0000313" key="2">
    <source>
        <dbReference type="Proteomes" id="UP000585507"/>
    </source>
</evidence>
<accession>A0A7W8UDZ1</accession>
<dbReference type="EMBL" id="JACHBK010000010">
    <property type="protein sequence ID" value="MBB5537641.1"/>
    <property type="molecule type" value="Genomic_DNA"/>
</dbReference>
<dbReference type="AlphaFoldDB" id="A0A7W8UDZ1"/>
<dbReference type="RefSeq" id="WP_234913145.1">
    <property type="nucleotide sequence ID" value="NZ_JACHBK010000010.1"/>
</dbReference>
<sequence>MSWSERGSATASNVFSRNLGSTLGAAILGAVLAYGLANATDGQWITAEQLQAR</sequence>